<proteinExistence type="predicted"/>
<evidence type="ECO:0000313" key="3">
    <source>
        <dbReference type="Proteomes" id="UP000184501"/>
    </source>
</evidence>
<protein>
    <submittedName>
        <fullName evidence="2">Uncharacterized protein</fullName>
    </submittedName>
</protein>
<evidence type="ECO:0000313" key="2">
    <source>
        <dbReference type="EMBL" id="SHF13360.1"/>
    </source>
</evidence>
<dbReference type="EMBL" id="FQVN01000002">
    <property type="protein sequence ID" value="SHF13360.1"/>
    <property type="molecule type" value="Genomic_DNA"/>
</dbReference>
<keyword evidence="3" id="KW-1185">Reference proteome</keyword>
<reference evidence="2 3" key="1">
    <citation type="submission" date="2016-11" db="EMBL/GenBank/DDBJ databases">
        <authorList>
            <person name="Jaros S."/>
            <person name="Januszkiewicz K."/>
            <person name="Wedrychowicz H."/>
        </authorList>
    </citation>
    <scope>NUCLEOTIDE SEQUENCE [LARGE SCALE GENOMIC DNA]</scope>
    <source>
        <strain evidence="2 3">DSM 44523</strain>
    </source>
</reference>
<feature type="compositionally biased region" description="Basic residues" evidence="1">
    <location>
        <begin position="107"/>
        <end position="116"/>
    </location>
</feature>
<dbReference type="AlphaFoldDB" id="A0A1M4Z5U0"/>
<sequence>MVVTVVAEHHLRETPRPAAPAPHGRRPLEKRDQVGGVMVILAGQRGGQGDASGTGDLVVLTTSPTPVDPTASRPGSPPERPDVGAVDHCPEKSPLLAASPGGNLPRPRPRPRRPRPIRSGEASTSCPSPRRSGCRFPDTDSAVQPRATVARSPSTAVFDAEAGSGWWFARAPHELAVFVLVVGAIAHGQSFSRVWPGWRVRCPAVGGKDSISWQWAGVAAGLACRHSVSTPGFVSTSDERVSDVDR</sequence>
<dbReference type="Proteomes" id="UP000184501">
    <property type="component" value="Unassembled WGS sequence"/>
</dbReference>
<feature type="region of interest" description="Disordered" evidence="1">
    <location>
        <begin position="1"/>
        <end position="148"/>
    </location>
</feature>
<name>A0A1M4Z5U0_STRHI</name>
<gene>
    <name evidence="2" type="ORF">SAMN05444320_102611</name>
</gene>
<evidence type="ECO:0000256" key="1">
    <source>
        <dbReference type="SAM" id="MobiDB-lite"/>
    </source>
</evidence>
<accession>A0A1M4Z5U0</accession>
<organism evidence="2 3">
    <name type="scientific">Streptoalloteichus hindustanus</name>
    <dbReference type="NCBI Taxonomy" id="2017"/>
    <lineage>
        <taxon>Bacteria</taxon>
        <taxon>Bacillati</taxon>
        <taxon>Actinomycetota</taxon>
        <taxon>Actinomycetes</taxon>
        <taxon>Pseudonocardiales</taxon>
        <taxon>Pseudonocardiaceae</taxon>
        <taxon>Streptoalloteichus</taxon>
    </lineage>
</organism>